<dbReference type="InterPro" id="IPR008136">
    <property type="entry name" value="CinA_C"/>
</dbReference>
<protein>
    <submittedName>
        <fullName evidence="2">CinA family protein</fullName>
    </submittedName>
</protein>
<proteinExistence type="predicted"/>
<accession>A0ABX2AW10</accession>
<dbReference type="SUPFAM" id="SSF142433">
    <property type="entry name" value="CinA-like"/>
    <property type="match status" value="1"/>
</dbReference>
<feature type="domain" description="CinA C-terminal" evidence="1">
    <location>
        <begin position="9"/>
        <end position="158"/>
    </location>
</feature>
<evidence type="ECO:0000313" key="3">
    <source>
        <dbReference type="Proteomes" id="UP001193734"/>
    </source>
</evidence>
<sequence>MDFESKIISREISLQLWEMEKTLGTAESCTGGRIAEAIISMPGASKYFKGGIISYVNEVKESLLGVSHDILMEKTAVCEDVAVSMVKGACKTLCTDYAIAATGIAGPSGGSPGIPVGTIWLACGSRDKVVTYKVEEDHGRDINLAIATNKALQMFLDFLKGESADAENADATEVSKKEGIAE</sequence>
<dbReference type="Pfam" id="PF02464">
    <property type="entry name" value="CinA"/>
    <property type="match status" value="1"/>
</dbReference>
<name>A0ABX2AW10_9BACT</name>
<gene>
    <name evidence="2" type="ORF">HPS55_07330</name>
</gene>
<dbReference type="NCBIfam" id="TIGR00199">
    <property type="entry name" value="PncC_domain"/>
    <property type="match status" value="1"/>
</dbReference>
<reference evidence="2 3" key="1">
    <citation type="submission" date="2020-05" db="EMBL/GenBank/DDBJ databases">
        <title>Distinct polysaccharide utilization as determinants for interspecies competition between intestinal Prevotella spp.</title>
        <authorList>
            <person name="Galvez E.J.C."/>
            <person name="Iljazovic A."/>
            <person name="Strowig T."/>
        </authorList>
    </citation>
    <scope>NUCLEOTIDE SEQUENCE [LARGE SCALE GENOMIC DNA]</scope>
    <source>
        <strain evidence="2 3">PROD</strain>
    </source>
</reference>
<dbReference type="Proteomes" id="UP001193734">
    <property type="component" value="Unassembled WGS sequence"/>
</dbReference>
<dbReference type="RefSeq" id="WP_172175551.1">
    <property type="nucleotide sequence ID" value="NZ_CASGIA010000007.1"/>
</dbReference>
<comment type="caution">
    <text evidence="2">The sequence shown here is derived from an EMBL/GenBank/DDBJ whole genome shotgun (WGS) entry which is preliminary data.</text>
</comment>
<evidence type="ECO:0000259" key="1">
    <source>
        <dbReference type="Pfam" id="PF02464"/>
    </source>
</evidence>
<dbReference type="EMBL" id="JABKKE010000010">
    <property type="protein sequence ID" value="NPE14138.1"/>
    <property type="molecule type" value="Genomic_DNA"/>
</dbReference>
<dbReference type="InterPro" id="IPR036653">
    <property type="entry name" value="CinA-like_C"/>
</dbReference>
<dbReference type="GeneID" id="82157575"/>
<dbReference type="Gene3D" id="3.90.950.20">
    <property type="entry name" value="CinA-like"/>
    <property type="match status" value="1"/>
</dbReference>
<evidence type="ECO:0000313" key="2">
    <source>
        <dbReference type="EMBL" id="NPE14138.1"/>
    </source>
</evidence>
<keyword evidence="3" id="KW-1185">Reference proteome</keyword>
<organism evidence="2 3">
    <name type="scientific">Xylanibacter rodentium</name>
    <dbReference type="NCBI Taxonomy" id="2736289"/>
    <lineage>
        <taxon>Bacteria</taxon>
        <taxon>Pseudomonadati</taxon>
        <taxon>Bacteroidota</taxon>
        <taxon>Bacteroidia</taxon>
        <taxon>Bacteroidales</taxon>
        <taxon>Prevotellaceae</taxon>
        <taxon>Xylanibacter</taxon>
    </lineage>
</organism>